<name>A0ABT9LUT2_9BACL</name>
<evidence type="ECO:0000313" key="2">
    <source>
        <dbReference type="Proteomes" id="UP001229209"/>
    </source>
</evidence>
<sequence length="127" mass="14519">MGYNIVYWGADEGRLKFRCPHAVGKVDFPLGSVACSHSNYGMVVKKSIAEDVRRYANPHRNTWRWIELHRERTSVEQWKSRLKENLTANDTHVRGIEKVTTYVYLNAYVLLASALAMNTTASSLKMA</sequence>
<comment type="caution">
    <text evidence="1">The sequence shown here is derived from an EMBL/GenBank/DDBJ whole genome shotgun (WGS) entry which is preliminary data.</text>
</comment>
<gene>
    <name evidence="1" type="ORF">J2S04_000961</name>
</gene>
<accession>A0ABT9LUT2</accession>
<organism evidence="1 2">
    <name type="scientific">Alicyclobacillus tolerans</name>
    <dbReference type="NCBI Taxonomy" id="90970"/>
    <lineage>
        <taxon>Bacteria</taxon>
        <taxon>Bacillati</taxon>
        <taxon>Bacillota</taxon>
        <taxon>Bacilli</taxon>
        <taxon>Bacillales</taxon>
        <taxon>Alicyclobacillaceae</taxon>
        <taxon>Alicyclobacillus</taxon>
    </lineage>
</organism>
<keyword evidence="2" id="KW-1185">Reference proteome</keyword>
<evidence type="ECO:0008006" key="3">
    <source>
        <dbReference type="Google" id="ProtNLM"/>
    </source>
</evidence>
<dbReference type="Proteomes" id="UP001229209">
    <property type="component" value="Unassembled WGS sequence"/>
</dbReference>
<evidence type="ECO:0000313" key="1">
    <source>
        <dbReference type="EMBL" id="MDP9728030.1"/>
    </source>
</evidence>
<protein>
    <recommendedName>
        <fullName evidence="3">Transposase DDE domain-containing protein</fullName>
    </recommendedName>
</protein>
<proteinExistence type="predicted"/>
<dbReference type="EMBL" id="JAURUO010000004">
    <property type="protein sequence ID" value="MDP9728030.1"/>
    <property type="molecule type" value="Genomic_DNA"/>
</dbReference>
<reference evidence="1 2" key="1">
    <citation type="submission" date="2023-07" db="EMBL/GenBank/DDBJ databases">
        <title>Genomic Encyclopedia of Type Strains, Phase IV (KMG-IV): sequencing the most valuable type-strain genomes for metagenomic binning, comparative biology and taxonomic classification.</title>
        <authorList>
            <person name="Goeker M."/>
        </authorList>
    </citation>
    <scope>NUCLEOTIDE SEQUENCE [LARGE SCALE GENOMIC DNA]</scope>
    <source>
        <strain evidence="1 2">DSM 25924</strain>
    </source>
</reference>